<feature type="region of interest" description="Disordered" evidence="8">
    <location>
        <begin position="201"/>
        <end position="225"/>
    </location>
</feature>
<dbReference type="Proteomes" id="UP001229421">
    <property type="component" value="Unassembled WGS sequence"/>
</dbReference>
<organism evidence="9 10">
    <name type="scientific">Tagetes erecta</name>
    <name type="common">African marigold</name>
    <dbReference type="NCBI Taxonomy" id="13708"/>
    <lineage>
        <taxon>Eukaryota</taxon>
        <taxon>Viridiplantae</taxon>
        <taxon>Streptophyta</taxon>
        <taxon>Embryophyta</taxon>
        <taxon>Tracheophyta</taxon>
        <taxon>Spermatophyta</taxon>
        <taxon>Magnoliopsida</taxon>
        <taxon>eudicotyledons</taxon>
        <taxon>Gunneridae</taxon>
        <taxon>Pentapetalae</taxon>
        <taxon>asterids</taxon>
        <taxon>campanulids</taxon>
        <taxon>Asterales</taxon>
        <taxon>Asteraceae</taxon>
        <taxon>Asteroideae</taxon>
        <taxon>Heliantheae alliance</taxon>
        <taxon>Tageteae</taxon>
        <taxon>Tagetes</taxon>
    </lineage>
</organism>
<dbReference type="GO" id="GO:0071013">
    <property type="term" value="C:catalytic step 2 spliceosome"/>
    <property type="evidence" value="ECO:0007669"/>
    <property type="project" value="TreeGrafter"/>
</dbReference>
<evidence type="ECO:0000313" key="10">
    <source>
        <dbReference type="Proteomes" id="UP001229421"/>
    </source>
</evidence>
<comment type="subcellular location">
    <subcellularLocation>
        <location evidence="1 7">Nucleus</location>
    </subcellularLocation>
</comment>
<feature type="compositionally biased region" description="Polar residues" evidence="8">
    <location>
        <begin position="136"/>
        <end position="149"/>
    </location>
</feature>
<dbReference type="Pfam" id="PF08231">
    <property type="entry name" value="SYF2"/>
    <property type="match status" value="1"/>
</dbReference>
<evidence type="ECO:0000256" key="6">
    <source>
        <dbReference type="ARBA" id="ARBA00023242"/>
    </source>
</evidence>
<evidence type="ECO:0000256" key="7">
    <source>
        <dbReference type="RuleBase" id="RU367148"/>
    </source>
</evidence>
<keyword evidence="3 7" id="KW-0507">mRNA processing</keyword>
<dbReference type="GO" id="GO:0071014">
    <property type="term" value="C:post-mRNA release spliceosomal complex"/>
    <property type="evidence" value="ECO:0007669"/>
    <property type="project" value="TreeGrafter"/>
</dbReference>
<name>A0AAD8KDH5_TARER</name>
<evidence type="ECO:0000256" key="4">
    <source>
        <dbReference type="ARBA" id="ARBA00022728"/>
    </source>
</evidence>
<dbReference type="InterPro" id="IPR013260">
    <property type="entry name" value="mRNA_splic_SYF2"/>
</dbReference>
<dbReference type="PANTHER" id="PTHR13264:SF5">
    <property type="entry name" value="PRE-MRNA-SPLICING FACTOR SYF2"/>
    <property type="match status" value="1"/>
</dbReference>
<proteinExistence type="inferred from homology"/>
<keyword evidence="10" id="KW-1185">Reference proteome</keyword>
<evidence type="ECO:0000256" key="3">
    <source>
        <dbReference type="ARBA" id="ARBA00022664"/>
    </source>
</evidence>
<feature type="region of interest" description="Disordered" evidence="8">
    <location>
        <begin position="1"/>
        <end position="22"/>
    </location>
</feature>
<comment type="caution">
    <text evidence="9">The sequence shown here is derived from an EMBL/GenBank/DDBJ whole genome shotgun (WGS) entry which is preliminary data.</text>
</comment>
<evidence type="ECO:0000256" key="5">
    <source>
        <dbReference type="ARBA" id="ARBA00023187"/>
    </source>
</evidence>
<dbReference type="EMBL" id="JAUHHV010000007">
    <property type="protein sequence ID" value="KAK1419346.1"/>
    <property type="molecule type" value="Genomic_DNA"/>
</dbReference>
<keyword evidence="6 7" id="KW-0539">Nucleus</keyword>
<dbReference type="GO" id="GO:0000398">
    <property type="term" value="P:mRNA splicing, via spliceosome"/>
    <property type="evidence" value="ECO:0007669"/>
    <property type="project" value="UniProtKB-UniRule"/>
</dbReference>
<evidence type="ECO:0000256" key="8">
    <source>
        <dbReference type="SAM" id="MobiDB-lite"/>
    </source>
</evidence>
<dbReference type="GO" id="GO:0000974">
    <property type="term" value="C:Prp19 complex"/>
    <property type="evidence" value="ECO:0007669"/>
    <property type="project" value="TreeGrafter"/>
</dbReference>
<sequence>MASRLTSQPRESYGEFGGDTRPSRGDIFIRVSFDKLEGCICESNSLYETVLKLKISSRGFRQSSSTSDRYSKVPPHKLAEIFDTVNSTKKMTVVHPDCRNSSNPYHECSEYCFKFIADAKKLATKDESVGLKAESRSSQPTSNATSVQTELPDDEKSEPDDHPSGDDNNAPEDQPQVDLTKLTGKQKKLFEIRLKMNEARKANQRDMVAEKKRNEGPQESRGISKQKWLDERKKKIGRLLEANGLDMKEAYMLDTQQMAEMKYKKWDKDPAPAGWDVFNQKTLYEAHKKRTKKIDIDLEEYNKMKEADPEFYREASSLQYGKAPKVSDERIEKMVKELKDKDEKRNAFSRRRKFHEDKDIDSINDRNEHFNKKIERAFGRYTLEIKNNLERGTALPD</sequence>
<feature type="compositionally biased region" description="Basic and acidic residues" evidence="8">
    <location>
        <begin position="201"/>
        <end position="218"/>
    </location>
</feature>
<keyword evidence="4 7" id="KW-0747">Spliceosome</keyword>
<dbReference type="PANTHER" id="PTHR13264">
    <property type="entry name" value="GCIP-INTERACTING PROTEIN P29"/>
    <property type="match status" value="1"/>
</dbReference>
<dbReference type="AlphaFoldDB" id="A0AAD8KDH5"/>
<keyword evidence="5 7" id="KW-0508">mRNA splicing</keyword>
<evidence type="ECO:0000256" key="1">
    <source>
        <dbReference type="ARBA" id="ARBA00004123"/>
    </source>
</evidence>
<gene>
    <name evidence="9" type="ORF">QVD17_28512</name>
</gene>
<feature type="region of interest" description="Disordered" evidence="8">
    <location>
        <begin position="130"/>
        <end position="183"/>
    </location>
</feature>
<comment type="subunit">
    <text evidence="7">May be part of a spliceosome complex.</text>
</comment>
<protein>
    <recommendedName>
        <fullName evidence="7">Pre-mRNA-splicing factor SYF2</fullName>
    </recommendedName>
</protein>
<reference evidence="9" key="1">
    <citation type="journal article" date="2023" name="bioRxiv">
        <title>Improved chromosome-level genome assembly for marigold (Tagetes erecta).</title>
        <authorList>
            <person name="Jiang F."/>
            <person name="Yuan L."/>
            <person name="Wang S."/>
            <person name="Wang H."/>
            <person name="Xu D."/>
            <person name="Wang A."/>
            <person name="Fan W."/>
        </authorList>
    </citation>
    <scope>NUCLEOTIDE SEQUENCE</scope>
    <source>
        <strain evidence="9">WSJ</strain>
        <tissue evidence="9">Leaf</tissue>
    </source>
</reference>
<comment type="function">
    <text evidence="7">Involved in pre-mRNA splicing.</text>
</comment>
<feature type="compositionally biased region" description="Polar residues" evidence="8">
    <location>
        <begin position="1"/>
        <end position="10"/>
    </location>
</feature>
<accession>A0AAD8KDH5</accession>
<evidence type="ECO:0000256" key="2">
    <source>
        <dbReference type="ARBA" id="ARBA00010028"/>
    </source>
</evidence>
<evidence type="ECO:0000313" key="9">
    <source>
        <dbReference type="EMBL" id="KAK1419346.1"/>
    </source>
</evidence>
<comment type="similarity">
    <text evidence="2 7">Belongs to the SYF2 family.</text>
</comment>